<dbReference type="Proteomes" id="UP001501102">
    <property type="component" value="Unassembled WGS sequence"/>
</dbReference>
<evidence type="ECO:0000313" key="1">
    <source>
        <dbReference type="EMBL" id="GAA2912472.1"/>
    </source>
</evidence>
<name>A0ABN3WGZ0_STRTU</name>
<reference evidence="1 2" key="1">
    <citation type="journal article" date="2019" name="Int. J. Syst. Evol. Microbiol.">
        <title>The Global Catalogue of Microorganisms (GCM) 10K type strain sequencing project: providing services to taxonomists for standard genome sequencing and annotation.</title>
        <authorList>
            <consortium name="The Broad Institute Genomics Platform"/>
            <consortium name="The Broad Institute Genome Sequencing Center for Infectious Disease"/>
            <person name="Wu L."/>
            <person name="Ma J."/>
        </authorList>
    </citation>
    <scope>NUCLEOTIDE SEQUENCE [LARGE SCALE GENOMIC DNA]</scope>
    <source>
        <strain evidence="1 2">JCM 4087</strain>
    </source>
</reference>
<organism evidence="1 2">
    <name type="scientific">Streptomyces thioluteus</name>
    <dbReference type="NCBI Taxonomy" id="66431"/>
    <lineage>
        <taxon>Bacteria</taxon>
        <taxon>Bacillati</taxon>
        <taxon>Actinomycetota</taxon>
        <taxon>Actinomycetes</taxon>
        <taxon>Kitasatosporales</taxon>
        <taxon>Streptomycetaceae</taxon>
        <taxon>Streptomyces</taxon>
    </lineage>
</organism>
<sequence length="52" mass="5356">MTTAGITPDARGAEHGAETALSHAFRALKVFAGTAVSVVLLGDYAQEGLVKR</sequence>
<evidence type="ECO:0000313" key="2">
    <source>
        <dbReference type="Proteomes" id="UP001501102"/>
    </source>
</evidence>
<proteinExistence type="predicted"/>
<dbReference type="EMBL" id="BAAAXZ010000021">
    <property type="protein sequence ID" value="GAA2912472.1"/>
    <property type="molecule type" value="Genomic_DNA"/>
</dbReference>
<keyword evidence="2" id="KW-1185">Reference proteome</keyword>
<protein>
    <submittedName>
        <fullName evidence="1">Uncharacterized protein</fullName>
    </submittedName>
</protein>
<comment type="caution">
    <text evidence="1">The sequence shown here is derived from an EMBL/GenBank/DDBJ whole genome shotgun (WGS) entry which is preliminary data.</text>
</comment>
<accession>A0ABN3WGZ0</accession>
<dbReference type="RefSeq" id="WP_344960694.1">
    <property type="nucleotide sequence ID" value="NZ_BAAAXZ010000021.1"/>
</dbReference>
<gene>
    <name evidence="1" type="ORF">GCM10020221_05270</name>
</gene>